<dbReference type="SUPFAM" id="SSF53300">
    <property type="entry name" value="vWA-like"/>
    <property type="match status" value="1"/>
</dbReference>
<dbReference type="EMBL" id="CP023737">
    <property type="protein sequence ID" value="ATQ66853.1"/>
    <property type="molecule type" value="Genomic_DNA"/>
</dbReference>
<keyword evidence="4" id="KW-1185">Reference proteome</keyword>
<dbReference type="Proteomes" id="UP000230709">
    <property type="component" value="Chromosome"/>
</dbReference>
<name>A0A2D2CVW8_METT3</name>
<dbReference type="CDD" id="cd00198">
    <property type="entry name" value="vWFA"/>
    <property type="match status" value="1"/>
</dbReference>
<evidence type="ECO:0000259" key="2">
    <source>
        <dbReference type="PROSITE" id="PS50234"/>
    </source>
</evidence>
<evidence type="ECO:0000313" key="3">
    <source>
        <dbReference type="EMBL" id="ATQ66853.1"/>
    </source>
</evidence>
<feature type="transmembrane region" description="Helical" evidence="1">
    <location>
        <begin position="21"/>
        <end position="43"/>
    </location>
</feature>
<feature type="domain" description="VWFA" evidence="2">
    <location>
        <begin position="150"/>
        <end position="204"/>
    </location>
</feature>
<dbReference type="InterPro" id="IPR002035">
    <property type="entry name" value="VWF_A"/>
</dbReference>
<reference evidence="4" key="1">
    <citation type="submission" date="2017-10" db="EMBL/GenBank/DDBJ databases">
        <title>Completed PacBio SMRT sequence of Methylosinus trichosporium OB3b reveals presence of a third large plasmid.</title>
        <authorList>
            <person name="Charles T.C."/>
            <person name="Lynch M.D.J."/>
            <person name="Heil J.R."/>
            <person name="Cheng J."/>
        </authorList>
    </citation>
    <scope>NUCLEOTIDE SEQUENCE [LARGE SCALE GENOMIC DNA]</scope>
    <source>
        <strain evidence="4">OB3b</strain>
    </source>
</reference>
<gene>
    <name evidence="3" type="ORF">CQW49_02295</name>
</gene>
<dbReference type="KEGG" id="mtw:CQW49_02295"/>
<sequence length="575" mass="60889">MMRPLADQNRTEPTTFSSCDRGNVAVIFGLSFIPLVLMLGAGVDYGRAVSTKSNLQQATDSAALAVAKTIVATTTNQQAQSQAQVYLLTNVRNAVAVVTKAEISADRLTLCLDSTAQIPTTIMKIAHIETITTKATTCAQTPGGMNGTYEIALVLDNSGSMSKSAGGKSKIAALRDAATSFVNNIYSKTTDVKMSIVPFSAGVRVLDPSVSSNRTLSWIDVNGNNSQHWLVFGDGSLVAATAKAAAKTAGFTSRFDIFTKLKSLNSSWDWGGCFEGPKYPLNVSDTAVDTSNAETLFVPFLAPDEPSTKDKYNNSLYTNNYLAETGGSCSGTVTGDWKLLTRACKYGKPKKDGSGAGPNSSCPTSSSQTVLQLTATQSTITTKISGLTENGYTNLHEGFMWGWRTISPTGPFAAGRAYATKDNHKIIVFMTDGFNNWQSATSTVTGSAYQAAGYYSYNGTANQRFPDGTATNGNGVNYQTTLEAAAGSSTDYHDTSRNMQDELTLEACTNAKTAGVEIYTIGFSVPVDPIDAQGLKMMQDCATDANHYFAATDVDSLNAAFASIGSGVGKLRLSK</sequence>
<proteinExistence type="predicted"/>
<dbReference type="InterPro" id="IPR028087">
    <property type="entry name" value="Tad_N"/>
</dbReference>
<dbReference type="AlphaFoldDB" id="A0A2D2CVW8"/>
<dbReference type="InterPro" id="IPR036465">
    <property type="entry name" value="vWFA_dom_sf"/>
</dbReference>
<protein>
    <submittedName>
        <fullName evidence="3">VWA domain-containing protein</fullName>
    </submittedName>
</protein>
<keyword evidence="1" id="KW-1133">Transmembrane helix</keyword>
<dbReference type="Gene3D" id="3.40.50.410">
    <property type="entry name" value="von Willebrand factor, type A domain"/>
    <property type="match status" value="2"/>
</dbReference>
<keyword evidence="1" id="KW-0812">Transmembrane</keyword>
<dbReference type="RefSeq" id="WP_003609773.1">
    <property type="nucleotide sequence ID" value="NZ_ADVE02000001.1"/>
</dbReference>
<evidence type="ECO:0000313" key="4">
    <source>
        <dbReference type="Proteomes" id="UP000230709"/>
    </source>
</evidence>
<dbReference type="Pfam" id="PF13519">
    <property type="entry name" value="VWA_2"/>
    <property type="match status" value="1"/>
</dbReference>
<dbReference type="STRING" id="595536.GCA_000178815_00486"/>
<accession>A0A2D2CVW8</accession>
<dbReference type="Pfam" id="PF13400">
    <property type="entry name" value="Tad"/>
    <property type="match status" value="1"/>
</dbReference>
<evidence type="ECO:0000256" key="1">
    <source>
        <dbReference type="SAM" id="Phobius"/>
    </source>
</evidence>
<keyword evidence="1" id="KW-0472">Membrane</keyword>
<organism evidence="3 4">
    <name type="scientific">Methylosinus trichosporium (strain ATCC 35070 / NCIMB 11131 / UNIQEM 75 / OB3b)</name>
    <dbReference type="NCBI Taxonomy" id="595536"/>
    <lineage>
        <taxon>Bacteria</taxon>
        <taxon>Pseudomonadati</taxon>
        <taxon>Pseudomonadota</taxon>
        <taxon>Alphaproteobacteria</taxon>
        <taxon>Hyphomicrobiales</taxon>
        <taxon>Methylocystaceae</taxon>
        <taxon>Methylosinus</taxon>
    </lineage>
</organism>
<dbReference type="PROSITE" id="PS50234">
    <property type="entry name" value="VWFA"/>
    <property type="match status" value="1"/>
</dbReference>